<feature type="compositionally biased region" description="Polar residues" evidence="1">
    <location>
        <begin position="432"/>
        <end position="445"/>
    </location>
</feature>
<feature type="region of interest" description="Disordered" evidence="1">
    <location>
        <begin position="758"/>
        <end position="786"/>
    </location>
</feature>
<organism evidence="2 3">
    <name type="scientific">Puccinia sorghi</name>
    <dbReference type="NCBI Taxonomy" id="27349"/>
    <lineage>
        <taxon>Eukaryota</taxon>
        <taxon>Fungi</taxon>
        <taxon>Dikarya</taxon>
        <taxon>Basidiomycota</taxon>
        <taxon>Pucciniomycotina</taxon>
        <taxon>Pucciniomycetes</taxon>
        <taxon>Pucciniales</taxon>
        <taxon>Pucciniaceae</taxon>
        <taxon>Puccinia</taxon>
    </lineage>
</organism>
<reference evidence="2 3" key="1">
    <citation type="submission" date="2015-08" db="EMBL/GenBank/DDBJ databases">
        <title>Next Generation Sequencing and Analysis of the Genome of Puccinia sorghi L Schw, the Causal Agent of Maize Common Rust.</title>
        <authorList>
            <person name="Rochi L."/>
            <person name="Burguener G."/>
            <person name="Darino M."/>
            <person name="Turjanski A."/>
            <person name="Kreff E."/>
            <person name="Dieguez M.J."/>
            <person name="Sacco F."/>
        </authorList>
    </citation>
    <scope>NUCLEOTIDE SEQUENCE [LARGE SCALE GENOMIC DNA]</scope>
    <source>
        <strain evidence="2 3">RO10H11247</strain>
    </source>
</reference>
<keyword evidence="3" id="KW-1185">Reference proteome</keyword>
<feature type="compositionally biased region" description="Basic and acidic residues" evidence="1">
    <location>
        <begin position="805"/>
        <end position="814"/>
    </location>
</feature>
<feature type="compositionally biased region" description="Basic and acidic residues" evidence="1">
    <location>
        <begin position="224"/>
        <end position="236"/>
    </location>
</feature>
<proteinExistence type="predicted"/>
<feature type="region of interest" description="Disordered" evidence="1">
    <location>
        <begin position="544"/>
        <end position="597"/>
    </location>
</feature>
<dbReference type="AlphaFoldDB" id="A0A0L6USD9"/>
<protein>
    <submittedName>
        <fullName evidence="2">Uncharacterized protein</fullName>
    </submittedName>
</protein>
<accession>A0A0L6USD9</accession>
<feature type="compositionally biased region" description="Low complexity" evidence="1">
    <location>
        <begin position="553"/>
        <end position="564"/>
    </location>
</feature>
<feature type="compositionally biased region" description="Polar residues" evidence="1">
    <location>
        <begin position="190"/>
        <end position="200"/>
    </location>
</feature>
<evidence type="ECO:0000313" key="2">
    <source>
        <dbReference type="EMBL" id="KNZ50765.1"/>
    </source>
</evidence>
<evidence type="ECO:0000313" key="3">
    <source>
        <dbReference type="Proteomes" id="UP000037035"/>
    </source>
</evidence>
<feature type="region of interest" description="Disordered" evidence="1">
    <location>
        <begin position="176"/>
        <end position="247"/>
    </location>
</feature>
<feature type="region of interest" description="Disordered" evidence="1">
    <location>
        <begin position="483"/>
        <end position="510"/>
    </location>
</feature>
<dbReference type="OrthoDB" id="2507135at2759"/>
<feature type="region of interest" description="Disordered" evidence="1">
    <location>
        <begin position="801"/>
        <end position="850"/>
    </location>
</feature>
<dbReference type="VEuPathDB" id="FungiDB:VP01_424g2"/>
<feature type="compositionally biased region" description="Polar residues" evidence="1">
    <location>
        <begin position="206"/>
        <end position="223"/>
    </location>
</feature>
<feature type="region of interest" description="Disordered" evidence="1">
    <location>
        <begin position="999"/>
        <end position="1052"/>
    </location>
</feature>
<feature type="region of interest" description="Disordered" evidence="1">
    <location>
        <begin position="420"/>
        <end position="446"/>
    </location>
</feature>
<dbReference type="EMBL" id="LAVV01009335">
    <property type="protein sequence ID" value="KNZ50765.1"/>
    <property type="molecule type" value="Genomic_DNA"/>
</dbReference>
<evidence type="ECO:0000256" key="1">
    <source>
        <dbReference type="SAM" id="MobiDB-lite"/>
    </source>
</evidence>
<dbReference type="Proteomes" id="UP000037035">
    <property type="component" value="Unassembled WGS sequence"/>
</dbReference>
<feature type="region of interest" description="Disordered" evidence="1">
    <location>
        <begin position="337"/>
        <end position="357"/>
    </location>
</feature>
<feature type="compositionally biased region" description="Polar residues" evidence="1">
    <location>
        <begin position="490"/>
        <end position="510"/>
    </location>
</feature>
<feature type="region of interest" description="Disordered" evidence="1">
    <location>
        <begin position="651"/>
        <end position="701"/>
    </location>
</feature>
<comment type="caution">
    <text evidence="2">The sequence shown here is derived from an EMBL/GenBank/DDBJ whole genome shotgun (WGS) entry which is preliminary data.</text>
</comment>
<feature type="compositionally biased region" description="Basic residues" evidence="1">
    <location>
        <begin position="176"/>
        <end position="189"/>
    </location>
</feature>
<feature type="compositionally biased region" description="Low complexity" evidence="1">
    <location>
        <begin position="651"/>
        <end position="664"/>
    </location>
</feature>
<gene>
    <name evidence="2" type="ORF">VP01_424g2</name>
</gene>
<sequence>MEQVLHSQLAPCSGEQPVAPLITRARSASNPIKTVFHSAKKAIQYQFIHPHLQPSSPSHNPLLPSSLYLHQQPQDSLNTHQTSPDILRFKSSLFSPPSNPQISVDFISRQILDPMTLLQLPSRELKLPNVFPCEKIQPHSTVPPTRPTRSDRVDPDLIAREIPVILSSLVDQSIKKRSHRRGWTNHRAKNNNSPVHSPANSDMFGSGQQTLATSENTASYSRSIDSRHSVDEELRDYPTASSSTQSLQSCYHTNVDSTQLPPAYPINEDNKENLDIEDLTTPTLKSCERFEDDNSITPCQTFSVPNLTKGIQLTPRMIYEEYQRKFNQEEIIIKSKKPKISPSHPSTRPAIHNDNHGSLQKANNIMSSATALGESCLSDTSLEDPSDESFESFGDDQFFGPPLSSKLPKSTRQRISPLLSTFPLPPTARSGCPSSNFQRTPSPKQLISHDSKIVTPENMVPRVLIDCDKRDSVKSRTLSPLVSGKPVSVLGSSSPKNHQLPSRPSSFQLQPSPYRHVEHASIAHDGPNHLESSTRLMQMFESFLESSPKGNNSLSASPRSALSRKSTRKFKLDESPLKKMSSLPHLSGTPPQPNMQHKLSVKRDTFGRHSHRTPATMIHNLRPFGLASEISKACSTGVDFHFVGLSPPDSGSLLSPSSSAVGPSKNFPLSLRDEHPSPASDSDDEPSSSPKTPFGNFFISPNHSEPYVPTFEPTLSRESFYQKLNSYTSLKSQTHSLEIVEDDGLIQRFPKMANSIKTNETSFPAPKGDETATAHASRQPQLKHKHSAVSLFADGIRSRFTTQRGPRDSLHYGELDGGANPIGPTDEGFDTSPETSNATSFLEHDSHQSRSKVAQASSATHLMSGRILFEESSRGRDLIENRQTIRRNDPDLSLDYSLNQLINTPCNRSGLEISQHTWGSSLTQSSYTCESEQEIIAETGSKAREENGPHDVQQILSPIRLYGKQQGVLETGNWKTNNLNFRSMKSQYQLKSHVSETRIGRDLDVGSTTSSSSRRDRTMTEETQTQRGSSSSRSSSSCSRSLEEEEAAEREQKESLMVYKIQEEDENQILSFEFNRLKRIFHNKALKSSKSKSKLSARPLVNLFNHQNSSRYA</sequence>
<feature type="compositionally biased region" description="Low complexity" evidence="1">
    <location>
        <begin position="1021"/>
        <end position="1040"/>
    </location>
</feature>
<name>A0A0L6USD9_9BASI</name>